<dbReference type="PANTHER" id="PTHR32305:SF15">
    <property type="entry name" value="PROTEIN RHSA-RELATED"/>
    <property type="match status" value="1"/>
</dbReference>
<dbReference type="PANTHER" id="PTHR32305">
    <property type="match status" value="1"/>
</dbReference>
<dbReference type="AlphaFoldDB" id="A0A7Y0A4S3"/>
<protein>
    <submittedName>
        <fullName evidence="1">RHS repeat-associated core domain-containing protein</fullName>
    </submittedName>
</protein>
<dbReference type="InterPro" id="IPR050708">
    <property type="entry name" value="T6SS_VgrG/RHS"/>
</dbReference>
<evidence type="ECO:0000313" key="2">
    <source>
        <dbReference type="Proteomes" id="UP000552615"/>
    </source>
</evidence>
<sequence>MYRADGVKLKKLFGDIETNYLDGFQYKSTKPSETSAGGGLVVEDPDEIAEIKLRMMPTSEGYYDFLSNEYIYNYTDHLGNVRLSYSDSNKDGAIQPRRYFYQQCSGPWDPFNPPICIDSYKPGEIVEVNNYYPFGLLHNYTGTTQNAYQYKYNGKELQETGMYDYGARFYMPEIGRWGVVDPLAEASRRFSPYVYGNNNPVRFIDPDGRITVDNLSGQYSLGSAVAGFINRNGLDENNLPLMYTDDSGIMTVNTALGNDGQDGGGGKPSIEELLAMLEPQSEYFKGIDFSQFTDDDPPGNSLSRFREKSANWVQDNIREPLSWFDNNTRNIFTLDAAGQARMDDMRGQMSGYMSRTVGGGIRWGAEHGLIGSGLSTGNIGAFRQLNPNRVPFKAFSEMTEVDVKSFQHAISRHGKDFGLNWSRKNISTLVDSFNTAASEIRRKGGFTGYQRIQYGVRGSGKSGSFIEARTFEMVKDGQVYYYYETKGGRFISAGLKATQ</sequence>
<reference evidence="1 2" key="1">
    <citation type="submission" date="2020-04" db="EMBL/GenBank/DDBJ databases">
        <title>Chryseobacterium sp. RJ-7-14 sp. nov., isolated from Jeju soil.</title>
        <authorList>
            <person name="Dahal R.H."/>
            <person name="Chaudhary D.K."/>
        </authorList>
    </citation>
    <scope>NUCLEOTIDE SEQUENCE [LARGE SCALE GENOMIC DNA]</scope>
    <source>
        <strain evidence="1 2">RJ-7-14</strain>
    </source>
</reference>
<dbReference type="Proteomes" id="UP000552615">
    <property type="component" value="Unassembled WGS sequence"/>
</dbReference>
<dbReference type="EMBL" id="JABBGF010000001">
    <property type="protein sequence ID" value="NML56718.1"/>
    <property type="molecule type" value="Genomic_DNA"/>
</dbReference>
<dbReference type="Gene3D" id="2.180.10.10">
    <property type="entry name" value="RHS repeat-associated core"/>
    <property type="match status" value="1"/>
</dbReference>
<proteinExistence type="predicted"/>
<comment type="caution">
    <text evidence="1">The sequence shown here is derived from an EMBL/GenBank/DDBJ whole genome shotgun (WGS) entry which is preliminary data.</text>
</comment>
<keyword evidence="2" id="KW-1185">Reference proteome</keyword>
<organism evidence="1 2">
    <name type="scientific">Chryseobacterium cheonjiense</name>
    <dbReference type="NCBI Taxonomy" id="2728845"/>
    <lineage>
        <taxon>Bacteria</taxon>
        <taxon>Pseudomonadati</taxon>
        <taxon>Bacteroidota</taxon>
        <taxon>Flavobacteriia</taxon>
        <taxon>Flavobacteriales</taxon>
        <taxon>Weeksellaceae</taxon>
        <taxon>Chryseobacterium group</taxon>
        <taxon>Chryseobacterium</taxon>
    </lineage>
</organism>
<accession>A0A7Y0A4S3</accession>
<dbReference type="NCBIfam" id="TIGR03696">
    <property type="entry name" value="Rhs_assc_core"/>
    <property type="match status" value="1"/>
</dbReference>
<name>A0A7Y0A4S3_9FLAO</name>
<evidence type="ECO:0000313" key="1">
    <source>
        <dbReference type="EMBL" id="NML56718.1"/>
    </source>
</evidence>
<dbReference type="InterPro" id="IPR022385">
    <property type="entry name" value="Rhs_assc_core"/>
</dbReference>
<gene>
    <name evidence="1" type="ORF">HHL20_05115</name>
</gene>